<dbReference type="PROSITE" id="PS50003">
    <property type="entry name" value="PH_DOMAIN"/>
    <property type="match status" value="1"/>
</dbReference>
<evidence type="ECO:0000256" key="11">
    <source>
        <dbReference type="SAM" id="MobiDB-lite"/>
    </source>
</evidence>
<dbReference type="Pfam" id="PF01237">
    <property type="entry name" value="Oxysterol_BP"/>
    <property type="match status" value="1"/>
</dbReference>
<reference evidence="13 14" key="1">
    <citation type="journal article" date="2011" name="Genome Biol. Evol.">
        <title>Integration of the genetic map and genome assembly of fugu facilitates insights into distinct features of genome evolution in teleosts and mammals.</title>
        <authorList>
            <person name="Kai W."/>
            <person name="Kikuchi K."/>
            <person name="Tohari S."/>
            <person name="Chew A.K."/>
            <person name="Tay A."/>
            <person name="Fujiwara A."/>
            <person name="Hosoya S."/>
            <person name="Suetake H."/>
            <person name="Naruse K."/>
            <person name="Brenner S."/>
            <person name="Suzuki Y."/>
            <person name="Venkatesh B."/>
        </authorList>
    </citation>
    <scope>NUCLEOTIDE SEQUENCE [LARGE SCALE GENOMIC DNA]</scope>
</reference>
<name>H2SEK8_TAKRU</name>
<keyword evidence="6" id="KW-0446">Lipid-binding</keyword>
<organism evidence="13 14">
    <name type="scientific">Takifugu rubripes</name>
    <name type="common">Japanese pufferfish</name>
    <name type="synonym">Fugu rubripes</name>
    <dbReference type="NCBI Taxonomy" id="31033"/>
    <lineage>
        <taxon>Eukaryota</taxon>
        <taxon>Metazoa</taxon>
        <taxon>Chordata</taxon>
        <taxon>Craniata</taxon>
        <taxon>Vertebrata</taxon>
        <taxon>Euteleostomi</taxon>
        <taxon>Actinopterygii</taxon>
        <taxon>Neopterygii</taxon>
        <taxon>Teleostei</taxon>
        <taxon>Neoteleostei</taxon>
        <taxon>Acanthomorphata</taxon>
        <taxon>Eupercaria</taxon>
        <taxon>Tetraodontiformes</taxon>
        <taxon>Tetradontoidea</taxon>
        <taxon>Tetraodontidae</taxon>
        <taxon>Takifugu</taxon>
    </lineage>
</organism>
<gene>
    <name evidence="13" type="primary">osbp2a</name>
</gene>
<reference evidence="13" key="3">
    <citation type="submission" date="2025-09" db="UniProtKB">
        <authorList>
            <consortium name="Ensembl"/>
        </authorList>
    </citation>
    <scope>IDENTIFICATION</scope>
</reference>
<evidence type="ECO:0000313" key="13">
    <source>
        <dbReference type="Ensembl" id="ENSTRUP00000010839.3"/>
    </source>
</evidence>
<dbReference type="Pfam" id="PF00169">
    <property type="entry name" value="PH"/>
    <property type="match status" value="1"/>
</dbReference>
<evidence type="ECO:0000256" key="10">
    <source>
        <dbReference type="SAM" id="Coils"/>
    </source>
</evidence>
<evidence type="ECO:0000256" key="3">
    <source>
        <dbReference type="ARBA" id="ARBA00022448"/>
    </source>
</evidence>
<dbReference type="PANTHER" id="PTHR10972">
    <property type="entry name" value="OXYSTEROL-BINDING PROTEIN-RELATED"/>
    <property type="match status" value="1"/>
</dbReference>
<protein>
    <recommendedName>
        <fullName evidence="9">Oxysterol-binding protein</fullName>
    </recommendedName>
</protein>
<dbReference type="InterPro" id="IPR011993">
    <property type="entry name" value="PH-like_dom_sf"/>
</dbReference>
<dbReference type="InterPro" id="IPR037239">
    <property type="entry name" value="OSBP_sf"/>
</dbReference>
<dbReference type="InterPro" id="IPR018494">
    <property type="entry name" value="Oxysterol-bd_CS"/>
</dbReference>
<feature type="coiled-coil region" evidence="10">
    <location>
        <begin position="692"/>
        <end position="719"/>
    </location>
</feature>
<comment type="subcellular location">
    <subcellularLocation>
        <location evidence="1">Membrane</location>
        <topology evidence="1">Peripheral membrane protein</topology>
    </subcellularLocation>
</comment>
<dbReference type="SMART" id="SM00233">
    <property type="entry name" value="PH"/>
    <property type="match status" value="1"/>
</dbReference>
<evidence type="ECO:0000313" key="14">
    <source>
        <dbReference type="Proteomes" id="UP000005226"/>
    </source>
</evidence>
<evidence type="ECO:0000256" key="8">
    <source>
        <dbReference type="RuleBase" id="RU003844"/>
    </source>
</evidence>
<dbReference type="Gene3D" id="2.40.160.120">
    <property type="match status" value="1"/>
</dbReference>
<dbReference type="Gene3D" id="2.30.29.30">
    <property type="entry name" value="Pleckstrin-homology domain (PH domain)/Phosphotyrosine-binding domain (PTB)"/>
    <property type="match status" value="1"/>
</dbReference>
<comment type="similarity">
    <text evidence="2 8">Belongs to the OSBP family.</text>
</comment>
<dbReference type="FunFam" id="2.40.160.120:FF:000003">
    <property type="entry name" value="Oxysterol-binding protein"/>
    <property type="match status" value="1"/>
</dbReference>
<dbReference type="AlphaFoldDB" id="H2SEK8"/>
<keyword evidence="7" id="KW-0472">Membrane</keyword>
<dbReference type="PANTHER" id="PTHR10972:SF70">
    <property type="entry name" value="OXYSTEROL-BINDING PROTEIN"/>
    <property type="match status" value="1"/>
</dbReference>
<evidence type="ECO:0000259" key="12">
    <source>
        <dbReference type="PROSITE" id="PS50003"/>
    </source>
</evidence>
<dbReference type="PROSITE" id="PS01013">
    <property type="entry name" value="OSBP"/>
    <property type="match status" value="1"/>
</dbReference>
<feature type="region of interest" description="Disordered" evidence="11">
    <location>
        <begin position="296"/>
        <end position="324"/>
    </location>
</feature>
<dbReference type="GO" id="GO:0005886">
    <property type="term" value="C:plasma membrane"/>
    <property type="evidence" value="ECO:0007669"/>
    <property type="project" value="TreeGrafter"/>
</dbReference>
<keyword evidence="4" id="KW-0597">Phosphoprotein</keyword>
<feature type="coiled-coil region" evidence="10">
    <location>
        <begin position="268"/>
        <end position="295"/>
    </location>
</feature>
<dbReference type="GO" id="GO:0005829">
    <property type="term" value="C:cytosol"/>
    <property type="evidence" value="ECO:0007669"/>
    <property type="project" value="TreeGrafter"/>
</dbReference>
<feature type="compositionally biased region" description="Basic and acidic residues" evidence="11">
    <location>
        <begin position="309"/>
        <end position="320"/>
    </location>
</feature>
<evidence type="ECO:0000256" key="5">
    <source>
        <dbReference type="ARBA" id="ARBA00023055"/>
    </source>
</evidence>
<dbReference type="GO" id="GO:0006869">
    <property type="term" value="P:lipid transport"/>
    <property type="evidence" value="ECO:0007669"/>
    <property type="project" value="UniProtKB-KW"/>
</dbReference>
<evidence type="ECO:0000256" key="4">
    <source>
        <dbReference type="ARBA" id="ARBA00022553"/>
    </source>
</evidence>
<sequence>LVGGGRLPKQLQANSSISRGPREAQLALAQLAGGAAVEGAPTPTRASVPPGKAASWGEGGNMNELVRWWLFKWTNYLKGYQRRWCVLSNGLLSYYRTQAEMAHTCRGTIPLATAHIEVGETCHFVLTSGGRSYHLKATSEGECQRWVSALQQAKASATLLMPHSDDSGDEGSVSQEDRALTQGVLKTLANKLDDLSTCHELIGKHGAALQRSLNELEELRGCSDGSDRVKAVNERATLFRITSNAMINACRDFVDVADSYSRRWQKTLQYEKEQRHHLEETIEQLAKQHNSLERAWRENPSSYTGESHSPARVEHSHEGDASDENDEFFDAMEESPIHTPNPLRFVCSKDTSNHMQLRRTRRSCIPDKPNYSLNLWSIMKNCIGKDLSKIPMPVNFNEPLSMLQRLTEDLEYSELLDRAARCDSALEQMCLVAAFSVSSYSTTVHRTAKPFNPLLGETYELDRLEEFGYRSISEQVSHHPPAAAHHVTSERGWSLWQHITIDSKFRGKYISVVPFGNIHLLFHSSGNHYMWSKVTSTVHNIIVGKLWIDQSGDIDIVNITTKDTCRLKFSPYSYFSREVPRKVTGVVEDREGTAHYILSGTWDDKMESAKIVDSSQGCGGSECKQKMVYQTLAPKLLWKKYPLPDNAENMYFFSSLALTLNEPEEGVAPTDSRMRPDQRLMEAGLWDEANVQKQRLEECQRLERKRREAQATQALEEGQDIEGYQPLWFEKRTDDSTGESTYVYRGGYWEAKDRQDWSQSPEIF</sequence>
<dbReference type="OMA" id="HCESIRY"/>
<evidence type="ECO:0000256" key="1">
    <source>
        <dbReference type="ARBA" id="ARBA00004170"/>
    </source>
</evidence>
<dbReference type="Proteomes" id="UP000005226">
    <property type="component" value="Chromosome 6"/>
</dbReference>
<dbReference type="InterPro" id="IPR000648">
    <property type="entry name" value="Oxysterol-bd"/>
</dbReference>
<feature type="domain" description="PH" evidence="12">
    <location>
        <begin position="63"/>
        <end position="155"/>
    </location>
</feature>
<keyword evidence="3 9" id="KW-0813">Transport</keyword>
<dbReference type="GO" id="GO:0015485">
    <property type="term" value="F:cholesterol binding"/>
    <property type="evidence" value="ECO:0007669"/>
    <property type="project" value="TreeGrafter"/>
</dbReference>
<reference evidence="13" key="2">
    <citation type="submission" date="2025-08" db="UniProtKB">
        <authorList>
            <consortium name="Ensembl"/>
        </authorList>
    </citation>
    <scope>IDENTIFICATION</scope>
</reference>
<evidence type="ECO:0000256" key="7">
    <source>
        <dbReference type="ARBA" id="ARBA00023136"/>
    </source>
</evidence>
<keyword evidence="14" id="KW-1185">Reference proteome</keyword>
<dbReference type="SUPFAM" id="SSF50729">
    <property type="entry name" value="PH domain-like"/>
    <property type="match status" value="1"/>
</dbReference>
<dbReference type="GeneTree" id="ENSGT00940000166850"/>
<evidence type="ECO:0000256" key="2">
    <source>
        <dbReference type="ARBA" id="ARBA00008842"/>
    </source>
</evidence>
<dbReference type="GO" id="GO:0097038">
    <property type="term" value="C:perinuclear endoplasmic reticulum"/>
    <property type="evidence" value="ECO:0007669"/>
    <property type="project" value="TreeGrafter"/>
</dbReference>
<dbReference type="Ensembl" id="ENSTRUT00000010897.3">
    <property type="protein sequence ID" value="ENSTRUP00000010839.3"/>
    <property type="gene ID" value="ENSTRUG00000027332.1"/>
</dbReference>
<keyword evidence="10" id="KW-0175">Coiled coil</keyword>
<keyword evidence="5 9" id="KW-0445">Lipid transport</keyword>
<evidence type="ECO:0000256" key="6">
    <source>
        <dbReference type="ARBA" id="ARBA00023121"/>
    </source>
</evidence>
<dbReference type="SUPFAM" id="SSF144000">
    <property type="entry name" value="Oxysterol-binding protein-like"/>
    <property type="match status" value="1"/>
</dbReference>
<accession>H2SEK8</accession>
<dbReference type="InParanoid" id="H2SEK8"/>
<dbReference type="InterPro" id="IPR001849">
    <property type="entry name" value="PH_domain"/>
</dbReference>
<evidence type="ECO:0000256" key="9">
    <source>
        <dbReference type="RuleBase" id="RU003845"/>
    </source>
</evidence>
<proteinExistence type="inferred from homology"/>
<dbReference type="STRING" id="31033.ENSTRUP00000010839"/>